<keyword evidence="4" id="KW-0328">Glycosyltransferase</keyword>
<dbReference type="Gene3D" id="3.90.550.10">
    <property type="entry name" value="Spore Coat Polysaccharide Biosynthesis Protein SpsA, Chain A"/>
    <property type="match status" value="1"/>
</dbReference>
<dbReference type="OrthoDB" id="9771846at2"/>
<comment type="pathway">
    <text evidence="2">Lipid metabolism; sphingolipid metabolism.</text>
</comment>
<keyword evidence="7 9" id="KW-1133">Transmembrane helix</keyword>
<dbReference type="InterPro" id="IPR029044">
    <property type="entry name" value="Nucleotide-diphossugar_trans"/>
</dbReference>
<dbReference type="SUPFAM" id="SSF53448">
    <property type="entry name" value="Nucleotide-diphospho-sugar transferases"/>
    <property type="match status" value="1"/>
</dbReference>
<dbReference type="EMBL" id="QGLF01000004">
    <property type="protein sequence ID" value="PWR19729.1"/>
    <property type="molecule type" value="Genomic_DNA"/>
</dbReference>
<name>A0A317DYI0_9PROT</name>
<comment type="pathway">
    <text evidence="3">Sphingolipid metabolism.</text>
</comment>
<dbReference type="Proteomes" id="UP000246077">
    <property type="component" value="Unassembled WGS sequence"/>
</dbReference>
<keyword evidence="6 9" id="KW-0812">Transmembrane</keyword>
<comment type="caution">
    <text evidence="10">The sequence shown here is derived from an EMBL/GenBank/DDBJ whole genome shotgun (WGS) entry which is preliminary data.</text>
</comment>
<feature type="transmembrane region" description="Helical" evidence="9">
    <location>
        <begin position="298"/>
        <end position="321"/>
    </location>
</feature>
<gene>
    <name evidence="10" type="ORF">DKG75_14785</name>
</gene>
<dbReference type="RefSeq" id="WP_109921903.1">
    <property type="nucleotide sequence ID" value="NZ_QGLF01000004.1"/>
</dbReference>
<evidence type="ECO:0000256" key="4">
    <source>
        <dbReference type="ARBA" id="ARBA00022676"/>
    </source>
</evidence>
<dbReference type="AlphaFoldDB" id="A0A317DYI0"/>
<accession>A0A317DYI0</accession>
<keyword evidence="11" id="KW-1185">Reference proteome</keyword>
<evidence type="ECO:0000256" key="1">
    <source>
        <dbReference type="ARBA" id="ARBA00004141"/>
    </source>
</evidence>
<evidence type="ECO:0000256" key="6">
    <source>
        <dbReference type="ARBA" id="ARBA00022692"/>
    </source>
</evidence>
<proteinExistence type="predicted"/>
<keyword evidence="8 9" id="KW-0472">Membrane</keyword>
<evidence type="ECO:0000256" key="3">
    <source>
        <dbReference type="ARBA" id="ARBA00004991"/>
    </source>
</evidence>
<evidence type="ECO:0000256" key="9">
    <source>
        <dbReference type="SAM" id="Phobius"/>
    </source>
</evidence>
<dbReference type="GO" id="GO:0016020">
    <property type="term" value="C:membrane"/>
    <property type="evidence" value="ECO:0007669"/>
    <property type="project" value="UniProtKB-SubCell"/>
</dbReference>
<dbReference type="GO" id="GO:0006679">
    <property type="term" value="P:glucosylceramide biosynthetic process"/>
    <property type="evidence" value="ECO:0007669"/>
    <property type="project" value="TreeGrafter"/>
</dbReference>
<dbReference type="InterPro" id="IPR025993">
    <property type="entry name" value="Ceramide_glucosylTrfase"/>
</dbReference>
<comment type="subcellular location">
    <subcellularLocation>
        <location evidence="1">Membrane</location>
        <topology evidence="1">Multi-pass membrane protein</topology>
    </subcellularLocation>
</comment>
<evidence type="ECO:0008006" key="12">
    <source>
        <dbReference type="Google" id="ProtNLM"/>
    </source>
</evidence>
<evidence type="ECO:0000256" key="8">
    <source>
        <dbReference type="ARBA" id="ARBA00023136"/>
    </source>
</evidence>
<evidence type="ECO:0000313" key="10">
    <source>
        <dbReference type="EMBL" id="PWR19729.1"/>
    </source>
</evidence>
<evidence type="ECO:0000313" key="11">
    <source>
        <dbReference type="Proteomes" id="UP000246077"/>
    </source>
</evidence>
<feature type="transmembrane region" description="Helical" evidence="9">
    <location>
        <begin position="272"/>
        <end position="292"/>
    </location>
</feature>
<dbReference type="Pfam" id="PF13506">
    <property type="entry name" value="Glyco_transf_21"/>
    <property type="match status" value="1"/>
</dbReference>
<evidence type="ECO:0000256" key="2">
    <source>
        <dbReference type="ARBA" id="ARBA00004760"/>
    </source>
</evidence>
<sequence length="403" mass="42057">MSLTAAAIAGAAWGLGSGATALWAARRMRRRMPRLDEAVTAQAVVIIPATGPLPGLEALMAALGRQTCRPRAVVFAVESELDPAFARLAGLPGAGAGAGLPVAVVIAGEAVAGGQKGRNLAAALRAHGGDAPFIVLADADIVPPPDWLAHLLRPLSRGAAEIVTGYRWPVPGDARPATVLGTWIDRGVAGLPKPNRGWLVWGGSVALTPAVAGRLSLADLLEREISDDLALATAARAAGLRILFRGAVLVPTPFGHSLSSLLAFGRRQYQMFILYQPWLWAWAGATVALNLFGSLSLAWLAVAGGPAGAAAFALSVLLAALGDRERRRLAAAAGIAGTGDRRAEAALRLVPLVLPLVHLLHLAAVVGSLRRGRVAWGHCVYRMRGRQVLSVTRRPWQARVSDE</sequence>
<organism evidence="10 11">
    <name type="scientific">Zavarzinia compransoris</name>
    <dbReference type="NCBI Taxonomy" id="1264899"/>
    <lineage>
        <taxon>Bacteria</taxon>
        <taxon>Pseudomonadati</taxon>
        <taxon>Pseudomonadota</taxon>
        <taxon>Alphaproteobacteria</taxon>
        <taxon>Rhodospirillales</taxon>
        <taxon>Zavarziniaceae</taxon>
        <taxon>Zavarzinia</taxon>
    </lineage>
</organism>
<reference evidence="11" key="1">
    <citation type="submission" date="2018-05" db="EMBL/GenBank/DDBJ databases">
        <title>Zavarzinia sp. HR-AS.</title>
        <authorList>
            <person name="Lee Y."/>
            <person name="Jeon C.O."/>
        </authorList>
    </citation>
    <scope>NUCLEOTIDE SEQUENCE [LARGE SCALE GENOMIC DNA]</scope>
    <source>
        <strain evidence="11">DSM 1231</strain>
    </source>
</reference>
<feature type="transmembrane region" description="Helical" evidence="9">
    <location>
        <begin position="6"/>
        <end position="25"/>
    </location>
</feature>
<dbReference type="PANTHER" id="PTHR12726:SF0">
    <property type="entry name" value="CERAMIDE GLUCOSYLTRANSFERASE"/>
    <property type="match status" value="1"/>
</dbReference>
<dbReference type="CDD" id="cd00761">
    <property type="entry name" value="Glyco_tranf_GTA_type"/>
    <property type="match status" value="1"/>
</dbReference>
<protein>
    <recommendedName>
        <fullName evidence="12">Glycosyl transferase</fullName>
    </recommendedName>
</protein>
<evidence type="ECO:0000256" key="5">
    <source>
        <dbReference type="ARBA" id="ARBA00022679"/>
    </source>
</evidence>
<keyword evidence="5" id="KW-0808">Transferase</keyword>
<dbReference type="GO" id="GO:0008120">
    <property type="term" value="F:ceramide glucosyltransferase activity"/>
    <property type="evidence" value="ECO:0007669"/>
    <property type="project" value="TreeGrafter"/>
</dbReference>
<dbReference type="PANTHER" id="PTHR12726">
    <property type="entry name" value="CERAMIDE GLUCOSYLTRANSFERASE"/>
    <property type="match status" value="1"/>
</dbReference>
<evidence type="ECO:0000256" key="7">
    <source>
        <dbReference type="ARBA" id="ARBA00022989"/>
    </source>
</evidence>